<dbReference type="OMA" id="HDGISAT"/>
<keyword evidence="5" id="KW-1185">Reference proteome</keyword>
<dbReference type="PANTHER" id="PTHR11607">
    <property type="entry name" value="ALPHA-MANNOSIDASE"/>
    <property type="match status" value="1"/>
</dbReference>
<name>A0A8S1MLG1_PARPR</name>
<evidence type="ECO:0000256" key="1">
    <source>
        <dbReference type="SAM" id="Coils"/>
    </source>
</evidence>
<evidence type="ECO:0000259" key="3">
    <source>
        <dbReference type="SMART" id="SM00872"/>
    </source>
</evidence>
<dbReference type="SMART" id="SM00872">
    <property type="entry name" value="Alpha-mann_mid"/>
    <property type="match status" value="1"/>
</dbReference>
<dbReference type="AlphaFoldDB" id="A0A8S1MLG1"/>
<protein>
    <recommendedName>
        <fullName evidence="3">Glycoside hydrolase family 38 central domain-containing protein</fullName>
    </recommendedName>
</protein>
<gene>
    <name evidence="4" type="ORF">PPRIM_AZ9-3.1.T0590166</name>
</gene>
<dbReference type="InterPro" id="IPR015341">
    <property type="entry name" value="Glyco_hydro_38_cen"/>
</dbReference>
<sequence>MLLLFIFLIEIIICELIQKCDVSELCETMQHPIDARLHFTIHSHLEPFQSYTFHQYQKGVYSDKYSKNICVECIYEQIIESMQKYPEFTYVIGEICYFKEFYESQNESQQNIIKQFIQQGRIEIVNGGWVQNDQASSNYQDIIVQLQIGHQWVYHLFNQSIQTAWNIDSFGHSYTQSGLNYLFNMKQQIIERVDVNDIIQRVKKGRLEFIQHIKPYDYQILTHLRFKRHSQIHINQSKLSDNTQCIQLYNQLKEFEQLIYYQKQGGLGNILFHYSGDTFQYINETNIESQNLIIEFYELFQCRQLKILWSTPSQFFNDLKSSQSFNQISHKYSDFLPHFEDGVYFNAMYTTHPQFKRFLRTISYQLQAFHLYTIQHKLMSISLQKLTELIALSQHHDGISATARYQVLDDLQQQIENQFEDLKQKINNYQHNKFELIGQLKHTYKQTKRIILDCSQNSKCVLEYFIKNRRLKSVIVLIYNPQHTQTKIIELEVPSRNVQILSQDLILIPQQEVKVNNETNILTFQTHLNGYSEQQFVLNFDCSIECAPINEFQLHLDLSEQIKQLEKQFSYGEPIETISWTEIIQNVTLEIQRQGIDYEFIFTHLNHSFSIKYNYYPNSKSQSEKQTIKSPGKSVLMSDFNNGGLICEFEKMYTLKQNTFFQEVILQCGKIYTLSLLFIQDGIELRTSMYANTLTMGDYTMMITFQNITQDSNFYIDSNGLYPIQRERFKREDYEPICQENDQINCNVYPFTAYALLQSNNVVASIITDRSQGVFNLNSQTIEIIIEHLAGDDGVGEACAKRNNHLFRHFIQFNPQCLRCKWNEFMFTNEFIRLSNEFSSFQYKQIIHSRQLRLQFHRTNFDQILLYAENLQEIFDNSSLQNNTITINTTLIENILSIENITLQDTYLNGIPQQQQTEPSLILLPLEIRTYIVNQ</sequence>
<proteinExistence type="predicted"/>
<dbReference type="Pfam" id="PF09261">
    <property type="entry name" value="Alpha-mann_mid"/>
    <property type="match status" value="1"/>
</dbReference>
<dbReference type="PANTHER" id="PTHR11607:SF3">
    <property type="entry name" value="LYSOSOMAL ALPHA-MANNOSIDASE"/>
    <property type="match status" value="1"/>
</dbReference>
<organism evidence="4 5">
    <name type="scientific">Paramecium primaurelia</name>
    <dbReference type="NCBI Taxonomy" id="5886"/>
    <lineage>
        <taxon>Eukaryota</taxon>
        <taxon>Sar</taxon>
        <taxon>Alveolata</taxon>
        <taxon>Ciliophora</taxon>
        <taxon>Intramacronucleata</taxon>
        <taxon>Oligohymenophorea</taxon>
        <taxon>Peniculida</taxon>
        <taxon>Parameciidae</taxon>
        <taxon>Paramecium</taxon>
    </lineage>
</organism>
<dbReference type="GO" id="GO:0006013">
    <property type="term" value="P:mannose metabolic process"/>
    <property type="evidence" value="ECO:0007669"/>
    <property type="project" value="InterPro"/>
</dbReference>
<comment type="caution">
    <text evidence="4">The sequence shown here is derived from an EMBL/GenBank/DDBJ whole genome shotgun (WGS) entry which is preliminary data.</text>
</comment>
<feature type="chain" id="PRO_5035875716" description="Glycoside hydrolase family 38 central domain-containing protein" evidence="2">
    <location>
        <begin position="23"/>
        <end position="935"/>
    </location>
</feature>
<keyword evidence="2" id="KW-0732">Signal</keyword>
<evidence type="ECO:0000313" key="5">
    <source>
        <dbReference type="Proteomes" id="UP000688137"/>
    </source>
</evidence>
<dbReference type="InterPro" id="IPR050843">
    <property type="entry name" value="Glycosyl_Hydrlase_38"/>
</dbReference>
<feature type="signal peptide" evidence="2">
    <location>
        <begin position="1"/>
        <end position="22"/>
    </location>
</feature>
<dbReference type="EMBL" id="CAJJDM010000060">
    <property type="protein sequence ID" value="CAD8078103.1"/>
    <property type="molecule type" value="Genomic_DNA"/>
</dbReference>
<reference evidence="4" key="1">
    <citation type="submission" date="2021-01" db="EMBL/GenBank/DDBJ databases">
        <authorList>
            <consortium name="Genoscope - CEA"/>
            <person name="William W."/>
        </authorList>
    </citation>
    <scope>NUCLEOTIDE SEQUENCE</scope>
</reference>
<evidence type="ECO:0000313" key="4">
    <source>
        <dbReference type="EMBL" id="CAD8078103.1"/>
    </source>
</evidence>
<dbReference type="InterPro" id="IPR000602">
    <property type="entry name" value="Glyco_hydro_38_N"/>
</dbReference>
<evidence type="ECO:0000256" key="2">
    <source>
        <dbReference type="SAM" id="SignalP"/>
    </source>
</evidence>
<dbReference type="GO" id="GO:0004559">
    <property type="term" value="F:alpha-mannosidase activity"/>
    <property type="evidence" value="ECO:0007669"/>
    <property type="project" value="InterPro"/>
</dbReference>
<feature type="coiled-coil region" evidence="1">
    <location>
        <begin position="405"/>
        <end position="432"/>
    </location>
</feature>
<dbReference type="Pfam" id="PF01074">
    <property type="entry name" value="Glyco_hydro_38N"/>
    <property type="match status" value="1"/>
</dbReference>
<feature type="domain" description="Glycoside hydrolase family 38 central" evidence="3">
    <location>
        <begin position="343"/>
        <end position="415"/>
    </location>
</feature>
<keyword evidence="1" id="KW-0175">Coiled coil</keyword>
<dbReference type="Proteomes" id="UP000688137">
    <property type="component" value="Unassembled WGS sequence"/>
</dbReference>
<accession>A0A8S1MLG1</accession>
<dbReference type="FunFam" id="1.20.1270.50:FF:000007">
    <property type="entry name" value="Cytosolic alpha-mannosidase"/>
    <property type="match status" value="1"/>
</dbReference>